<sequence length="641" mass="71918">VAITSIFVLLSQFAYFVQIGYSIWRDRNQPLVGNHTYAILRAFLSTYRYSFGFWGLCTASEIASLIGVGILKNNNQPLAYQCFLYCKVIKVTSCIFFLNKTVLFPARKSWTGTRWRGKSGEIIYYTSAALQSIILLVAIITSVLWLTTTEARPLLCIWAIPFPAYLAYAFLATRATLQIDSATRFPIKGRIYSWAVVSWTAFVVLTVVLGLALKSPLSTFHLACYSTQCSFSGVLLVENCVWKWWRRRYPNEQPRSLTSVSPRGYRRNPDPSVPVGRHTSRDFEHSSATLIPTVRWHSSSTSTSLGYDGLAAAVTPQIRNAIWREHGIFCQIEPKLFRAPIEPQLVLDVGSGPGAWARSMIEKYPDMKITTTDIIPTLYPESSRITHFVDNANHPWTFRHSMFDLVHIRGLSGCVGDWLHLFQSAHCSLREGGYIEFCDITLPKLSETGQWPRSSQAARQIAQEEGHSFEILDSGTCIQWMVDAGFNNVKESRRLVYLGRSTTSKSGLGKDILNATIEKLESIEKYGLWNSNCTEGDIRLQPEKVRSELEDPGTQPSVEVVRVIGQKCTEQSPNDVHGLDQEQELKRAEGWTRHTRVYGGGVCLCCVAAERGNGKGGYYGENVAAEEKSCYGNNVSAEERS</sequence>
<proteinExistence type="predicted"/>
<name>A0ACA9UCM4_BIOOC</name>
<evidence type="ECO:0000313" key="1">
    <source>
        <dbReference type="EMBL" id="CAG9950933.1"/>
    </source>
</evidence>
<dbReference type="EMBL" id="CADEHS020000210">
    <property type="protein sequence ID" value="CAG9950933.1"/>
    <property type="molecule type" value="Genomic_DNA"/>
</dbReference>
<dbReference type="Proteomes" id="UP000836387">
    <property type="component" value="Unassembled WGS sequence"/>
</dbReference>
<evidence type="ECO:0000313" key="2">
    <source>
        <dbReference type="Proteomes" id="UP000836387"/>
    </source>
</evidence>
<protein>
    <submittedName>
        <fullName evidence="1">Uncharacterized protein</fullName>
    </submittedName>
</protein>
<organism evidence="1 2">
    <name type="scientific">Clonostachys rosea f. rosea IK726</name>
    <dbReference type="NCBI Taxonomy" id="1349383"/>
    <lineage>
        <taxon>Eukaryota</taxon>
        <taxon>Fungi</taxon>
        <taxon>Dikarya</taxon>
        <taxon>Ascomycota</taxon>
        <taxon>Pezizomycotina</taxon>
        <taxon>Sordariomycetes</taxon>
        <taxon>Hypocreomycetidae</taxon>
        <taxon>Hypocreales</taxon>
        <taxon>Bionectriaceae</taxon>
        <taxon>Clonostachys</taxon>
    </lineage>
</organism>
<gene>
    <name evidence="1" type="ORF">CRV2_00019168</name>
</gene>
<accession>A0ACA9UCM4</accession>
<reference evidence="1" key="2">
    <citation type="submission" date="2021-10" db="EMBL/GenBank/DDBJ databases">
        <authorList>
            <person name="Piombo E."/>
        </authorList>
    </citation>
    <scope>NUCLEOTIDE SEQUENCE</scope>
</reference>
<reference evidence="1" key="1">
    <citation type="submission" date="2020-04" db="EMBL/GenBank/DDBJ databases">
        <authorList>
            <person name="Broberg M."/>
        </authorList>
    </citation>
    <scope>NUCLEOTIDE SEQUENCE</scope>
</reference>
<keyword evidence="2" id="KW-1185">Reference proteome</keyword>
<comment type="caution">
    <text evidence="1">The sequence shown here is derived from an EMBL/GenBank/DDBJ whole genome shotgun (WGS) entry which is preliminary data.</text>
</comment>
<feature type="non-terminal residue" evidence="1">
    <location>
        <position position="1"/>
    </location>
</feature>